<feature type="transmembrane region" description="Helical" evidence="6">
    <location>
        <begin position="44"/>
        <end position="65"/>
    </location>
</feature>
<dbReference type="AlphaFoldDB" id="A0A157M0G6"/>
<dbReference type="GeneID" id="56589729"/>
<evidence type="ECO:0000256" key="5">
    <source>
        <dbReference type="ARBA" id="ARBA00023136"/>
    </source>
</evidence>
<dbReference type="InterPro" id="IPR005226">
    <property type="entry name" value="UPF0014_fam"/>
</dbReference>
<dbReference type="PATRIC" id="fig|123899.6.peg.3016"/>
<evidence type="ECO:0000256" key="4">
    <source>
        <dbReference type="ARBA" id="ARBA00022989"/>
    </source>
</evidence>
<feature type="transmembrane region" description="Helical" evidence="6">
    <location>
        <begin position="71"/>
        <end position="89"/>
    </location>
</feature>
<dbReference type="PANTHER" id="PTHR30028:SF0">
    <property type="entry name" value="PROTEIN ALUMINUM SENSITIVE 3"/>
    <property type="match status" value="1"/>
</dbReference>
<dbReference type="PANTHER" id="PTHR30028">
    <property type="entry name" value="UPF0014 INNER MEMBRANE PROTEIN YBBM-RELATED"/>
    <property type="match status" value="1"/>
</dbReference>
<protein>
    <submittedName>
        <fullName evidence="7">Membrane protein</fullName>
    </submittedName>
</protein>
<evidence type="ECO:0000313" key="7">
    <source>
        <dbReference type="EMBL" id="SAI72047.1"/>
    </source>
</evidence>
<gene>
    <name evidence="7" type="primary">ybbM</name>
    <name evidence="7" type="ORF">SAMEA3906487_03023</name>
</gene>
<dbReference type="OrthoDB" id="9791807at2"/>
<dbReference type="GO" id="GO:0005886">
    <property type="term" value="C:plasma membrane"/>
    <property type="evidence" value="ECO:0007669"/>
    <property type="project" value="TreeGrafter"/>
</dbReference>
<accession>A0A157M0G6</accession>
<evidence type="ECO:0000256" key="3">
    <source>
        <dbReference type="ARBA" id="ARBA00022692"/>
    </source>
</evidence>
<comment type="subcellular location">
    <subcellularLocation>
        <location evidence="1">Membrane</location>
        <topology evidence="1">Multi-pass membrane protein</topology>
    </subcellularLocation>
</comment>
<feature type="transmembrane region" description="Helical" evidence="6">
    <location>
        <begin position="232"/>
        <end position="254"/>
    </location>
</feature>
<dbReference type="Pfam" id="PF03649">
    <property type="entry name" value="UPF0014"/>
    <property type="match status" value="1"/>
</dbReference>
<dbReference type="STRING" id="123899.SAMEA3906487_03023"/>
<reference evidence="7 8" key="1">
    <citation type="submission" date="2016-04" db="EMBL/GenBank/DDBJ databases">
        <authorList>
            <consortium name="Pathogen Informatics"/>
        </authorList>
    </citation>
    <scope>NUCLEOTIDE SEQUENCE [LARGE SCALE GENOMIC DNA]</scope>
    <source>
        <strain evidence="7 8">H044680328</strain>
    </source>
</reference>
<dbReference type="Proteomes" id="UP000076825">
    <property type="component" value="Chromosome 1"/>
</dbReference>
<dbReference type="RefSeq" id="WP_033534648.1">
    <property type="nucleotide sequence ID" value="NZ_CP016340.1"/>
</dbReference>
<name>A0A157M0G6_9BORD</name>
<sequence length="272" mass="28773">MTAAVSVAGVLPLQASDLLIAASLVLVSAGISFVMRLHMERRILWAALRSVVQLMLVGYLLRAVFAHASPWLTISVALVMMALAAREVAARPGERLRRGGNAGIGALAVVSTTAVTALFILSTALRPDPWYDPRYLIALVGIVLGSVLNAASLSLDNMLAGARRERAGIEARIALGASSAQAFARLMRESVRRGLVPAINQMAAAGIITLPGIMTGQILAGMDPVEAVKYQILLLFLLCGASALAAIGTAWLAMRRLSDGRARLRLDRLHGH</sequence>
<feature type="transmembrane region" description="Helical" evidence="6">
    <location>
        <begin position="135"/>
        <end position="155"/>
    </location>
</feature>
<evidence type="ECO:0000256" key="6">
    <source>
        <dbReference type="SAM" id="Phobius"/>
    </source>
</evidence>
<keyword evidence="4 6" id="KW-1133">Transmembrane helix</keyword>
<evidence type="ECO:0000256" key="2">
    <source>
        <dbReference type="ARBA" id="ARBA00005268"/>
    </source>
</evidence>
<evidence type="ECO:0000313" key="8">
    <source>
        <dbReference type="Proteomes" id="UP000076825"/>
    </source>
</evidence>
<evidence type="ECO:0000256" key="1">
    <source>
        <dbReference type="ARBA" id="ARBA00004141"/>
    </source>
</evidence>
<feature type="transmembrane region" description="Helical" evidence="6">
    <location>
        <begin position="195"/>
        <end position="220"/>
    </location>
</feature>
<dbReference type="EMBL" id="LT546645">
    <property type="protein sequence ID" value="SAI72047.1"/>
    <property type="molecule type" value="Genomic_DNA"/>
</dbReference>
<feature type="transmembrane region" description="Helical" evidence="6">
    <location>
        <begin position="18"/>
        <end position="37"/>
    </location>
</feature>
<organism evidence="7 8">
    <name type="scientific">Bordetella trematum</name>
    <dbReference type="NCBI Taxonomy" id="123899"/>
    <lineage>
        <taxon>Bacteria</taxon>
        <taxon>Pseudomonadati</taxon>
        <taxon>Pseudomonadota</taxon>
        <taxon>Betaproteobacteria</taxon>
        <taxon>Burkholderiales</taxon>
        <taxon>Alcaligenaceae</taxon>
        <taxon>Bordetella</taxon>
    </lineage>
</organism>
<keyword evidence="3 6" id="KW-0812">Transmembrane</keyword>
<comment type="similarity">
    <text evidence="2">Belongs to the UPF0014 family.</text>
</comment>
<feature type="transmembrane region" description="Helical" evidence="6">
    <location>
        <begin position="101"/>
        <end position="123"/>
    </location>
</feature>
<dbReference type="KEGG" id="btrm:SAMEA390648703023"/>
<keyword evidence="5 6" id="KW-0472">Membrane</keyword>
<keyword evidence="8" id="KW-1185">Reference proteome</keyword>
<proteinExistence type="inferred from homology"/>
<dbReference type="eggNOG" id="COG0390">
    <property type="taxonomic scope" value="Bacteria"/>
</dbReference>